<accession>A0A917ZLH7</accession>
<dbReference type="InterPro" id="IPR013815">
    <property type="entry name" value="ATP_grasp_subdomain_1"/>
</dbReference>
<evidence type="ECO:0000313" key="5">
    <source>
        <dbReference type="Proteomes" id="UP000599578"/>
    </source>
</evidence>
<sequence>MSAFYVVVDDLGDWGPYYPSKDVISFDQYLALAAAGSGRVRVLNFCRNSRALGRGYYCSLLAEARGHHVIPSVRVISDLRRKSLYSLQLDGLSQILDKLAKRLSGDQNRIELRIFFGETRTAELAAVAKQLFERFASPLLEVRLKRNKVWQVESIRQLALREVTDEAEQELLAAALERFSNRIWLKPRARKRYRYDLAMLVDPDEALPPSDKDALKQFVASGRQLGINVEMIGKRDLMRLPEYDGLFIRETTAVDHHTYRFAKKAEAEGLVVIDDPTSILRCTNKIYLAELLKTNRVATPATSIVSHADKATVDGMIATLGFPMVLKIPDGAFSRGMCKVETREALVKGLRELLQNSSLVLAQEFLYTDYDWRIGVLNNKPLFACRYYMVKDHWQIYRHGNAGDVDSGGFDTLPTYEVPPAVLEAALKATRLIGDGLYGVDLKQSGDRVVVIEVNDNPSVDAGVEDRFLGTALYHEIMAEFLRRMEMNRR</sequence>
<dbReference type="GO" id="GO:0018169">
    <property type="term" value="F:ribosomal S6-glutamic acid ligase activity"/>
    <property type="evidence" value="ECO:0007669"/>
    <property type="project" value="TreeGrafter"/>
</dbReference>
<dbReference type="InterPro" id="IPR025839">
    <property type="entry name" value="RLAN_dom"/>
</dbReference>
<dbReference type="PANTHER" id="PTHR21621:SF0">
    <property type="entry name" value="BETA-CITRYLGLUTAMATE SYNTHASE B-RELATED"/>
    <property type="match status" value="1"/>
</dbReference>
<evidence type="ECO:0000256" key="2">
    <source>
        <dbReference type="PROSITE-ProRule" id="PRU00409"/>
    </source>
</evidence>
<dbReference type="GO" id="GO:0005737">
    <property type="term" value="C:cytoplasm"/>
    <property type="evidence" value="ECO:0007669"/>
    <property type="project" value="TreeGrafter"/>
</dbReference>
<organism evidence="4 5">
    <name type="scientific">Marinobacterium nitratireducens</name>
    <dbReference type="NCBI Taxonomy" id="518897"/>
    <lineage>
        <taxon>Bacteria</taxon>
        <taxon>Pseudomonadati</taxon>
        <taxon>Pseudomonadota</taxon>
        <taxon>Gammaproteobacteria</taxon>
        <taxon>Oceanospirillales</taxon>
        <taxon>Oceanospirillaceae</taxon>
        <taxon>Marinobacterium</taxon>
    </lineage>
</organism>
<keyword evidence="2" id="KW-0067">ATP-binding</keyword>
<dbReference type="PROSITE" id="PS50975">
    <property type="entry name" value="ATP_GRASP"/>
    <property type="match status" value="1"/>
</dbReference>
<dbReference type="RefSeq" id="WP_188861923.1">
    <property type="nucleotide sequence ID" value="NZ_BMLT01000009.1"/>
</dbReference>
<dbReference type="Pfam" id="PF08443">
    <property type="entry name" value="RimK"/>
    <property type="match status" value="1"/>
</dbReference>
<keyword evidence="2" id="KW-0547">Nucleotide-binding</keyword>
<reference evidence="4 5" key="1">
    <citation type="journal article" date="2014" name="Int. J. Syst. Evol. Microbiol.">
        <title>Complete genome sequence of Corynebacterium casei LMG S-19264T (=DSM 44701T), isolated from a smear-ripened cheese.</title>
        <authorList>
            <consortium name="US DOE Joint Genome Institute (JGI-PGF)"/>
            <person name="Walter F."/>
            <person name="Albersmeier A."/>
            <person name="Kalinowski J."/>
            <person name="Ruckert C."/>
        </authorList>
    </citation>
    <scope>NUCLEOTIDE SEQUENCE [LARGE SCALE GENOMIC DNA]</scope>
    <source>
        <strain evidence="4 5">CGMCC 1.7286</strain>
    </source>
</reference>
<dbReference type="GO" id="GO:0009432">
    <property type="term" value="P:SOS response"/>
    <property type="evidence" value="ECO:0007669"/>
    <property type="project" value="TreeGrafter"/>
</dbReference>
<dbReference type="AlphaFoldDB" id="A0A917ZLH7"/>
<dbReference type="Gene3D" id="3.30.470.20">
    <property type="entry name" value="ATP-grasp fold, B domain"/>
    <property type="match status" value="1"/>
</dbReference>
<keyword evidence="5" id="KW-1185">Reference proteome</keyword>
<dbReference type="GO" id="GO:0046872">
    <property type="term" value="F:metal ion binding"/>
    <property type="evidence" value="ECO:0007669"/>
    <property type="project" value="InterPro"/>
</dbReference>
<proteinExistence type="predicted"/>
<dbReference type="GO" id="GO:0005524">
    <property type="term" value="F:ATP binding"/>
    <property type="evidence" value="ECO:0007669"/>
    <property type="project" value="UniProtKB-UniRule"/>
</dbReference>
<comment type="caution">
    <text evidence="4">The sequence shown here is derived from an EMBL/GenBank/DDBJ whole genome shotgun (WGS) entry which is preliminary data.</text>
</comment>
<keyword evidence="1" id="KW-0464">Manganese</keyword>
<dbReference type="Proteomes" id="UP000599578">
    <property type="component" value="Unassembled WGS sequence"/>
</dbReference>
<dbReference type="EMBL" id="BMLT01000009">
    <property type="protein sequence ID" value="GGO85831.1"/>
    <property type="molecule type" value="Genomic_DNA"/>
</dbReference>
<dbReference type="InterPro" id="IPR013651">
    <property type="entry name" value="ATP-grasp_RimK-type"/>
</dbReference>
<name>A0A917ZLH7_9GAMM</name>
<dbReference type="SUPFAM" id="SSF56059">
    <property type="entry name" value="Glutathione synthetase ATP-binding domain-like"/>
    <property type="match status" value="1"/>
</dbReference>
<evidence type="ECO:0000256" key="1">
    <source>
        <dbReference type="ARBA" id="ARBA00023211"/>
    </source>
</evidence>
<dbReference type="InterPro" id="IPR011761">
    <property type="entry name" value="ATP-grasp"/>
</dbReference>
<dbReference type="Gene3D" id="3.30.1490.20">
    <property type="entry name" value="ATP-grasp fold, A domain"/>
    <property type="match status" value="1"/>
</dbReference>
<protein>
    <recommendedName>
        <fullName evidence="3">ATP-grasp domain-containing protein</fullName>
    </recommendedName>
</protein>
<evidence type="ECO:0000313" key="4">
    <source>
        <dbReference type="EMBL" id="GGO85831.1"/>
    </source>
</evidence>
<gene>
    <name evidence="4" type="ORF">GCM10011348_35290</name>
</gene>
<evidence type="ECO:0000259" key="3">
    <source>
        <dbReference type="PROSITE" id="PS50975"/>
    </source>
</evidence>
<dbReference type="Pfam" id="PF14401">
    <property type="entry name" value="RLAN"/>
    <property type="match status" value="1"/>
</dbReference>
<feature type="domain" description="ATP-grasp" evidence="3">
    <location>
        <begin position="289"/>
        <end position="482"/>
    </location>
</feature>
<dbReference type="PANTHER" id="PTHR21621">
    <property type="entry name" value="RIBOSOMAL PROTEIN S6 MODIFICATION PROTEIN"/>
    <property type="match status" value="1"/>
</dbReference>